<dbReference type="AlphaFoldDB" id="A0A2D1U0K3"/>
<proteinExistence type="predicted"/>
<name>A0A2D1U0K3_9SPHI</name>
<dbReference type="OrthoDB" id="9835040at2"/>
<sequence length="308" mass="34180">MKLRLSLLVIICLAIASCSKKPVEKDPDDDISLGNDSLVKRLNLKITDKQNLIIKVLVFKDSKNNNVIAGAKNKKYWIGYFDASGNELKVKTYTDDPTEIPTASGSKVPVGYNFYTRIKEVNKVVYITRQMRESQINNAPDPFIEDFTRIDMNSNAIANNYTSVIPGKDEPYTSEISVWTNSLTAITKSNLDNAGNISSSIKYIYNEQATLMGSFASPKDLKYIEKPLSATEYILVTGNFHFICKKLTDNSVKYDVDLLAGIPPIRSGTIGLVTITGNVIEIEYPLNMADGSSRNGYKKIDSTTGEEL</sequence>
<reference evidence="1 2" key="1">
    <citation type="submission" date="2017-10" db="EMBL/GenBank/DDBJ databases">
        <title>Whole genome of Pedobacter ginsengisoli T01R-27 isolated from tomato rhizosphere.</title>
        <authorList>
            <person name="Weon H.-Y."/>
            <person name="Lee S.A."/>
            <person name="Sang M.K."/>
            <person name="Song J."/>
        </authorList>
    </citation>
    <scope>NUCLEOTIDE SEQUENCE [LARGE SCALE GENOMIC DNA]</scope>
    <source>
        <strain evidence="1 2">T01R-27</strain>
    </source>
</reference>
<dbReference type="Proteomes" id="UP000223749">
    <property type="component" value="Chromosome"/>
</dbReference>
<accession>A0A2D1U0K3</accession>
<evidence type="ECO:0000313" key="1">
    <source>
        <dbReference type="EMBL" id="ATP55143.1"/>
    </source>
</evidence>
<keyword evidence="2" id="KW-1185">Reference proteome</keyword>
<dbReference type="EMBL" id="CP024091">
    <property type="protein sequence ID" value="ATP55143.1"/>
    <property type="molecule type" value="Genomic_DNA"/>
</dbReference>
<protein>
    <submittedName>
        <fullName evidence="1">Uncharacterized protein</fullName>
    </submittedName>
</protein>
<dbReference type="PROSITE" id="PS51257">
    <property type="entry name" value="PROKAR_LIPOPROTEIN"/>
    <property type="match status" value="1"/>
</dbReference>
<dbReference type="KEGG" id="pgs:CPT03_00995"/>
<dbReference type="RefSeq" id="WP_099437097.1">
    <property type="nucleotide sequence ID" value="NZ_CP024091.1"/>
</dbReference>
<evidence type="ECO:0000313" key="2">
    <source>
        <dbReference type="Proteomes" id="UP000223749"/>
    </source>
</evidence>
<organism evidence="1 2">
    <name type="scientific">Pedobacter ginsengisoli</name>
    <dbReference type="NCBI Taxonomy" id="363852"/>
    <lineage>
        <taxon>Bacteria</taxon>
        <taxon>Pseudomonadati</taxon>
        <taxon>Bacteroidota</taxon>
        <taxon>Sphingobacteriia</taxon>
        <taxon>Sphingobacteriales</taxon>
        <taxon>Sphingobacteriaceae</taxon>
        <taxon>Pedobacter</taxon>
    </lineage>
</organism>
<gene>
    <name evidence="1" type="ORF">CPT03_00995</name>
</gene>